<evidence type="ECO:0000313" key="9">
    <source>
        <dbReference type="Proteomes" id="UP001516400"/>
    </source>
</evidence>
<comment type="caution">
    <text evidence="8">The sequence shown here is derived from an EMBL/GenBank/DDBJ whole genome shotgun (WGS) entry which is preliminary data.</text>
</comment>
<keyword evidence="9" id="KW-1185">Reference proteome</keyword>
<dbReference type="GO" id="GO:0008270">
    <property type="term" value="F:zinc ion binding"/>
    <property type="evidence" value="ECO:0007669"/>
    <property type="project" value="UniProtKB-KW"/>
</dbReference>
<evidence type="ECO:0000259" key="7">
    <source>
        <dbReference type="PROSITE" id="PS50950"/>
    </source>
</evidence>
<evidence type="ECO:0000256" key="5">
    <source>
        <dbReference type="PROSITE-ProRule" id="PRU00309"/>
    </source>
</evidence>
<accession>A0ABD2ND81</accession>
<dbReference type="Proteomes" id="UP001516400">
    <property type="component" value="Unassembled WGS sequence"/>
</dbReference>
<keyword evidence="6" id="KW-0175">Coiled coil</keyword>
<dbReference type="GO" id="GO:0003677">
    <property type="term" value="F:DNA binding"/>
    <property type="evidence" value="ECO:0007669"/>
    <property type="project" value="UniProtKB-UniRule"/>
</dbReference>
<evidence type="ECO:0000256" key="2">
    <source>
        <dbReference type="ARBA" id="ARBA00022771"/>
    </source>
</evidence>
<dbReference type="SMART" id="SM00692">
    <property type="entry name" value="DM3"/>
    <property type="match status" value="1"/>
</dbReference>
<dbReference type="SUPFAM" id="SSF57716">
    <property type="entry name" value="Glucocorticoid receptor-like (DNA-binding domain)"/>
    <property type="match status" value="1"/>
</dbReference>
<organism evidence="8 9">
    <name type="scientific">Cryptolaemus montrouzieri</name>
    <dbReference type="NCBI Taxonomy" id="559131"/>
    <lineage>
        <taxon>Eukaryota</taxon>
        <taxon>Metazoa</taxon>
        <taxon>Ecdysozoa</taxon>
        <taxon>Arthropoda</taxon>
        <taxon>Hexapoda</taxon>
        <taxon>Insecta</taxon>
        <taxon>Pterygota</taxon>
        <taxon>Neoptera</taxon>
        <taxon>Endopterygota</taxon>
        <taxon>Coleoptera</taxon>
        <taxon>Polyphaga</taxon>
        <taxon>Cucujiformia</taxon>
        <taxon>Coccinelloidea</taxon>
        <taxon>Coccinellidae</taxon>
        <taxon>Scymninae</taxon>
        <taxon>Scymnini</taxon>
        <taxon>Cryptolaemus</taxon>
    </lineage>
</organism>
<evidence type="ECO:0000256" key="4">
    <source>
        <dbReference type="ARBA" id="ARBA00023125"/>
    </source>
</evidence>
<keyword evidence="4 5" id="KW-0238">DNA-binding</keyword>
<dbReference type="AlphaFoldDB" id="A0ABD2ND81"/>
<sequence length="222" mass="25457">MLFLDTFEAKEKMSCSIQGCPTLGENKYSGLFYHKFPENLSLAKKWLKASGWPYGYIDIRKAKICSIHFEAKYLENIEPKKEGTISETLKPGAIPTLHLPSPANLYVKVSSKEELKTNILTPKIDSGNTKEVMYSELKDIQSKNKEIEEKIHQITKSNDNMQKLINRKAEKLAKIRRQLKVVNDKLTNRVTYSQKKLLSKIFTNSQIKILCGNKKFGGKMRI</sequence>
<dbReference type="PANTHER" id="PTHR46600">
    <property type="entry name" value="THAP DOMAIN-CONTAINING"/>
    <property type="match status" value="1"/>
</dbReference>
<dbReference type="PROSITE" id="PS50950">
    <property type="entry name" value="ZF_THAP"/>
    <property type="match status" value="1"/>
</dbReference>
<name>A0ABD2ND81_9CUCU</name>
<evidence type="ECO:0000313" key="8">
    <source>
        <dbReference type="EMBL" id="KAL3276364.1"/>
    </source>
</evidence>
<dbReference type="EMBL" id="JABFTP020000103">
    <property type="protein sequence ID" value="KAL3276364.1"/>
    <property type="molecule type" value="Genomic_DNA"/>
</dbReference>
<keyword evidence="1" id="KW-0479">Metal-binding</keyword>
<keyword evidence="3" id="KW-0862">Zinc</keyword>
<dbReference type="SMART" id="SM00980">
    <property type="entry name" value="THAP"/>
    <property type="match status" value="1"/>
</dbReference>
<protein>
    <recommendedName>
        <fullName evidence="7">THAP-type domain-containing protein</fullName>
    </recommendedName>
</protein>
<reference evidence="8 9" key="1">
    <citation type="journal article" date="2021" name="BMC Biol.">
        <title>Horizontally acquired antibacterial genes associated with adaptive radiation of ladybird beetles.</title>
        <authorList>
            <person name="Li H.S."/>
            <person name="Tang X.F."/>
            <person name="Huang Y.H."/>
            <person name="Xu Z.Y."/>
            <person name="Chen M.L."/>
            <person name="Du X.Y."/>
            <person name="Qiu B.Y."/>
            <person name="Chen P.T."/>
            <person name="Zhang W."/>
            <person name="Slipinski A."/>
            <person name="Escalona H.E."/>
            <person name="Waterhouse R.M."/>
            <person name="Zwick A."/>
            <person name="Pang H."/>
        </authorList>
    </citation>
    <scope>NUCLEOTIDE SEQUENCE [LARGE SCALE GENOMIC DNA]</scope>
    <source>
        <strain evidence="8">SYSU2018</strain>
    </source>
</reference>
<dbReference type="PANTHER" id="PTHR46600:SF11">
    <property type="entry name" value="THAP DOMAIN-CONTAINING PROTEIN 10"/>
    <property type="match status" value="1"/>
</dbReference>
<keyword evidence="2 5" id="KW-0863">Zinc-finger</keyword>
<evidence type="ECO:0000256" key="1">
    <source>
        <dbReference type="ARBA" id="ARBA00022723"/>
    </source>
</evidence>
<dbReference type="InterPro" id="IPR026516">
    <property type="entry name" value="THAP1/10"/>
</dbReference>
<evidence type="ECO:0000256" key="3">
    <source>
        <dbReference type="ARBA" id="ARBA00022833"/>
    </source>
</evidence>
<feature type="coiled-coil region" evidence="6">
    <location>
        <begin position="130"/>
        <end position="185"/>
    </location>
</feature>
<feature type="domain" description="THAP-type" evidence="7">
    <location>
        <begin position="13"/>
        <end position="98"/>
    </location>
</feature>
<gene>
    <name evidence="8" type="ORF">HHI36_011748</name>
</gene>
<proteinExistence type="predicted"/>
<evidence type="ECO:0000256" key="6">
    <source>
        <dbReference type="SAM" id="Coils"/>
    </source>
</evidence>
<dbReference type="Pfam" id="PF05485">
    <property type="entry name" value="THAP"/>
    <property type="match status" value="1"/>
</dbReference>
<dbReference type="InterPro" id="IPR006612">
    <property type="entry name" value="THAP_Znf"/>
</dbReference>